<dbReference type="Pfam" id="PF07985">
    <property type="entry name" value="SRR1"/>
    <property type="match status" value="1"/>
</dbReference>
<evidence type="ECO:0000259" key="2">
    <source>
        <dbReference type="Pfam" id="PF07985"/>
    </source>
</evidence>
<evidence type="ECO:0000313" key="4">
    <source>
        <dbReference type="Proteomes" id="UP000250140"/>
    </source>
</evidence>
<organism evidence="3 4">
    <name type="scientific">Glonium stellatum</name>
    <dbReference type="NCBI Taxonomy" id="574774"/>
    <lineage>
        <taxon>Eukaryota</taxon>
        <taxon>Fungi</taxon>
        <taxon>Dikarya</taxon>
        <taxon>Ascomycota</taxon>
        <taxon>Pezizomycotina</taxon>
        <taxon>Dothideomycetes</taxon>
        <taxon>Pleosporomycetidae</taxon>
        <taxon>Gloniales</taxon>
        <taxon>Gloniaceae</taxon>
        <taxon>Glonium</taxon>
    </lineage>
</organism>
<dbReference type="AlphaFoldDB" id="A0A8E2JT36"/>
<feature type="domain" description="SRR1-like" evidence="2">
    <location>
        <begin position="115"/>
        <end position="277"/>
    </location>
</feature>
<gene>
    <name evidence="3" type="ORF">AOQ84DRAFT_388818</name>
</gene>
<dbReference type="InterPro" id="IPR012942">
    <property type="entry name" value="SRR1-like"/>
</dbReference>
<sequence length="306" mass="34883">MSHSTANRKIARASHVKRTTVPLEDGWSMVTHSSSRERSNVLTSHGALADTPKQTDDSTRANLPKDASKPAKQEQEYLYPRHIVDGLTVKKLLHEYRQLKQRWDETLCAKQLRAILRSRKWHVNKAFCLATSSFSFDWENRMRALWQLVLFMDVVQNVSREGETVSLFAQEPLFNDLDKSFLNALDVTILQGGTSRVVAGDINTYITPRSFVYAPFLQWNVLLPYVLKGNDPALYIGNDISLTILQLQHHLSDTSVPKSDIKEWLAIAEGFLLGRCKISVPNFELLQHSLEGLKIYWKDSLGSKFI</sequence>
<dbReference type="OrthoDB" id="5318346at2759"/>
<evidence type="ECO:0000256" key="1">
    <source>
        <dbReference type="SAM" id="MobiDB-lite"/>
    </source>
</evidence>
<feature type="region of interest" description="Disordered" evidence="1">
    <location>
        <begin position="27"/>
        <end position="74"/>
    </location>
</feature>
<reference evidence="3 4" key="1">
    <citation type="journal article" date="2016" name="Nat. Commun.">
        <title>Ectomycorrhizal ecology is imprinted in the genome of the dominant symbiotic fungus Cenococcum geophilum.</title>
        <authorList>
            <consortium name="DOE Joint Genome Institute"/>
            <person name="Peter M."/>
            <person name="Kohler A."/>
            <person name="Ohm R.A."/>
            <person name="Kuo A."/>
            <person name="Krutzmann J."/>
            <person name="Morin E."/>
            <person name="Arend M."/>
            <person name="Barry K.W."/>
            <person name="Binder M."/>
            <person name="Choi C."/>
            <person name="Clum A."/>
            <person name="Copeland A."/>
            <person name="Grisel N."/>
            <person name="Haridas S."/>
            <person name="Kipfer T."/>
            <person name="LaButti K."/>
            <person name="Lindquist E."/>
            <person name="Lipzen A."/>
            <person name="Maire R."/>
            <person name="Meier B."/>
            <person name="Mihaltcheva S."/>
            <person name="Molinier V."/>
            <person name="Murat C."/>
            <person name="Poggeler S."/>
            <person name="Quandt C.A."/>
            <person name="Sperisen C."/>
            <person name="Tritt A."/>
            <person name="Tisserant E."/>
            <person name="Crous P.W."/>
            <person name="Henrissat B."/>
            <person name="Nehls U."/>
            <person name="Egli S."/>
            <person name="Spatafora J.W."/>
            <person name="Grigoriev I.V."/>
            <person name="Martin F.M."/>
        </authorList>
    </citation>
    <scope>NUCLEOTIDE SEQUENCE [LARGE SCALE GENOMIC DNA]</scope>
    <source>
        <strain evidence="3 4">CBS 207.34</strain>
    </source>
</reference>
<accession>A0A8E2JT36</accession>
<evidence type="ECO:0000313" key="3">
    <source>
        <dbReference type="EMBL" id="OCL08463.1"/>
    </source>
</evidence>
<dbReference type="Proteomes" id="UP000250140">
    <property type="component" value="Unassembled WGS sequence"/>
</dbReference>
<dbReference type="PANTHER" id="PTHR42080">
    <property type="entry name" value="SRR1 DOMAIN-CONTAINING PROTEIN"/>
    <property type="match status" value="1"/>
</dbReference>
<proteinExistence type="predicted"/>
<name>A0A8E2JT36_9PEZI</name>
<protein>
    <recommendedName>
        <fullName evidence="2">SRR1-like domain-containing protein</fullName>
    </recommendedName>
</protein>
<keyword evidence="4" id="KW-1185">Reference proteome</keyword>
<dbReference type="PANTHER" id="PTHR42080:SF1">
    <property type="entry name" value="SRR1-LIKE DOMAIN-CONTAINING PROTEIN"/>
    <property type="match status" value="1"/>
</dbReference>
<dbReference type="EMBL" id="KV749653">
    <property type="protein sequence ID" value="OCL08463.1"/>
    <property type="molecule type" value="Genomic_DNA"/>
</dbReference>